<name>A0A3B4BAZ2_9GOBI</name>
<dbReference type="Proteomes" id="UP000261520">
    <property type="component" value="Unplaced"/>
</dbReference>
<proteinExistence type="predicted"/>
<protein>
    <submittedName>
        <fullName evidence="1">Uncharacterized protein</fullName>
    </submittedName>
</protein>
<organism evidence="1 2">
    <name type="scientific">Periophthalmus magnuspinnatus</name>
    <dbReference type="NCBI Taxonomy" id="409849"/>
    <lineage>
        <taxon>Eukaryota</taxon>
        <taxon>Metazoa</taxon>
        <taxon>Chordata</taxon>
        <taxon>Craniata</taxon>
        <taxon>Vertebrata</taxon>
        <taxon>Euteleostomi</taxon>
        <taxon>Actinopterygii</taxon>
        <taxon>Neopterygii</taxon>
        <taxon>Teleostei</taxon>
        <taxon>Neoteleostei</taxon>
        <taxon>Acanthomorphata</taxon>
        <taxon>Gobiaria</taxon>
        <taxon>Gobiiformes</taxon>
        <taxon>Gobioidei</taxon>
        <taxon>Gobiidae</taxon>
        <taxon>Oxudercinae</taxon>
        <taxon>Periophthalmus</taxon>
    </lineage>
</organism>
<sequence>MRIVRSIMISSTPPNPSIPMFITAALLFPRHGIGPFFFLLSHHYIWIKTYCLCSFRYLCYNVVFSSKTDSESCFVSFTHI</sequence>
<reference evidence="1" key="1">
    <citation type="submission" date="2025-08" db="UniProtKB">
        <authorList>
            <consortium name="Ensembl"/>
        </authorList>
    </citation>
    <scope>IDENTIFICATION</scope>
</reference>
<dbReference type="Ensembl" id="ENSPMGT00000027330.1">
    <property type="protein sequence ID" value="ENSPMGP00000025659.1"/>
    <property type="gene ID" value="ENSPMGG00000020717.1"/>
</dbReference>
<dbReference type="AlphaFoldDB" id="A0A3B4BAZ2"/>
<keyword evidence="2" id="KW-1185">Reference proteome</keyword>
<accession>A0A3B4BAZ2</accession>
<evidence type="ECO:0000313" key="2">
    <source>
        <dbReference type="Proteomes" id="UP000261520"/>
    </source>
</evidence>
<evidence type="ECO:0000313" key="1">
    <source>
        <dbReference type="Ensembl" id="ENSPMGP00000025659.1"/>
    </source>
</evidence>
<reference evidence="1" key="2">
    <citation type="submission" date="2025-09" db="UniProtKB">
        <authorList>
            <consortium name="Ensembl"/>
        </authorList>
    </citation>
    <scope>IDENTIFICATION</scope>
</reference>